<comment type="caution">
    <text evidence="2">The sequence shown here is derived from an EMBL/GenBank/DDBJ whole genome shotgun (WGS) entry which is preliminary data.</text>
</comment>
<evidence type="ECO:0000313" key="3">
    <source>
        <dbReference type="Proteomes" id="UP000317977"/>
    </source>
</evidence>
<evidence type="ECO:0000313" key="2">
    <source>
        <dbReference type="EMBL" id="TWU48460.1"/>
    </source>
</evidence>
<dbReference type="GO" id="GO:0016853">
    <property type="term" value="F:isomerase activity"/>
    <property type="evidence" value="ECO:0007669"/>
    <property type="project" value="UniProtKB-KW"/>
</dbReference>
<dbReference type="InterPro" id="IPR013022">
    <property type="entry name" value="Xyl_isomerase-like_TIM-brl"/>
</dbReference>
<dbReference type="PROSITE" id="PS51318">
    <property type="entry name" value="TAT"/>
    <property type="match status" value="1"/>
</dbReference>
<organism evidence="2 3">
    <name type="scientific">Rubripirellula reticaptiva</name>
    <dbReference type="NCBI Taxonomy" id="2528013"/>
    <lineage>
        <taxon>Bacteria</taxon>
        <taxon>Pseudomonadati</taxon>
        <taxon>Planctomycetota</taxon>
        <taxon>Planctomycetia</taxon>
        <taxon>Pirellulales</taxon>
        <taxon>Pirellulaceae</taxon>
        <taxon>Rubripirellula</taxon>
    </lineage>
</organism>
<dbReference type="PANTHER" id="PTHR12110">
    <property type="entry name" value="HYDROXYPYRUVATE ISOMERASE"/>
    <property type="match status" value="1"/>
</dbReference>
<dbReference type="EMBL" id="SJPX01000005">
    <property type="protein sequence ID" value="TWU48460.1"/>
    <property type="molecule type" value="Genomic_DNA"/>
</dbReference>
<dbReference type="PANTHER" id="PTHR12110:SF53">
    <property type="entry name" value="BLR5974 PROTEIN"/>
    <property type="match status" value="1"/>
</dbReference>
<dbReference type="Gene3D" id="3.20.20.150">
    <property type="entry name" value="Divalent-metal-dependent TIM barrel enzymes"/>
    <property type="match status" value="1"/>
</dbReference>
<sequence length="312" mass="34360">MFRRQFLQATAAAAFATTLGAGRSRADEAESGELPFKISLAEWSLHRALKDESSKITNLDFARIAKQDFGIDGVEYVNQFFKDKANDKAYLADMKDRADSEGVKSLLIMVDGEGNLGDPDTAKRKQAVEKHHRWVEAAKFLGCHSIRVNAASKGSFEEQQKLASDGLRQLSQFAAPHGLNVIVENHGGLSSNGKWLSETIKMVGMDNCGTLPDFGNFFIKRGDNPEEYDRYQGVAELMPFAKAVSAKTHDFDAEGNETHTDYTKMMEIVLAHGYHGYVGIEYEGSVLGEMEGIQKSKDLLVKVGKSLAQPVS</sequence>
<dbReference type="Proteomes" id="UP000317977">
    <property type="component" value="Unassembled WGS sequence"/>
</dbReference>
<dbReference type="InterPro" id="IPR006311">
    <property type="entry name" value="TAT_signal"/>
</dbReference>
<accession>A0A5C6EJ13</accession>
<dbReference type="OrthoDB" id="9810637at2"/>
<dbReference type="RefSeq" id="WP_146536820.1">
    <property type="nucleotide sequence ID" value="NZ_SJPX01000005.1"/>
</dbReference>
<feature type="domain" description="Xylose isomerase-like TIM barrel" evidence="1">
    <location>
        <begin position="68"/>
        <end position="299"/>
    </location>
</feature>
<proteinExistence type="predicted"/>
<dbReference type="Pfam" id="PF01261">
    <property type="entry name" value="AP_endonuc_2"/>
    <property type="match status" value="1"/>
</dbReference>
<keyword evidence="2" id="KW-0413">Isomerase</keyword>
<dbReference type="InterPro" id="IPR050312">
    <property type="entry name" value="IolE/XylAMocC-like"/>
</dbReference>
<reference evidence="2 3" key="1">
    <citation type="submission" date="2019-02" db="EMBL/GenBank/DDBJ databases">
        <title>Deep-cultivation of Planctomycetes and their phenomic and genomic characterization uncovers novel biology.</title>
        <authorList>
            <person name="Wiegand S."/>
            <person name="Jogler M."/>
            <person name="Boedeker C."/>
            <person name="Pinto D."/>
            <person name="Vollmers J."/>
            <person name="Rivas-Marin E."/>
            <person name="Kohn T."/>
            <person name="Peeters S.H."/>
            <person name="Heuer A."/>
            <person name="Rast P."/>
            <person name="Oberbeckmann S."/>
            <person name="Bunk B."/>
            <person name="Jeske O."/>
            <person name="Meyerdierks A."/>
            <person name="Storesund J.E."/>
            <person name="Kallscheuer N."/>
            <person name="Luecker S."/>
            <person name="Lage O.M."/>
            <person name="Pohl T."/>
            <person name="Merkel B.J."/>
            <person name="Hornburger P."/>
            <person name="Mueller R.-W."/>
            <person name="Bruemmer F."/>
            <person name="Labrenz M."/>
            <person name="Spormann A.M."/>
            <person name="Op Den Camp H."/>
            <person name="Overmann J."/>
            <person name="Amann R."/>
            <person name="Jetten M.S.M."/>
            <person name="Mascher T."/>
            <person name="Medema M.H."/>
            <person name="Devos D.P."/>
            <person name="Kaster A.-K."/>
            <person name="Ovreas L."/>
            <person name="Rohde M."/>
            <person name="Galperin M.Y."/>
            <person name="Jogler C."/>
        </authorList>
    </citation>
    <scope>NUCLEOTIDE SEQUENCE [LARGE SCALE GENOMIC DNA]</scope>
    <source>
        <strain evidence="2 3">Poly59</strain>
    </source>
</reference>
<dbReference type="AlphaFoldDB" id="A0A5C6EJ13"/>
<protein>
    <submittedName>
        <fullName evidence="2">Xylose isomerase-like TIM barrel</fullName>
    </submittedName>
</protein>
<gene>
    <name evidence="2" type="ORF">Poly59_53080</name>
</gene>
<dbReference type="SUPFAM" id="SSF51658">
    <property type="entry name" value="Xylose isomerase-like"/>
    <property type="match status" value="1"/>
</dbReference>
<evidence type="ECO:0000259" key="1">
    <source>
        <dbReference type="Pfam" id="PF01261"/>
    </source>
</evidence>
<dbReference type="InterPro" id="IPR036237">
    <property type="entry name" value="Xyl_isomerase-like_sf"/>
</dbReference>
<keyword evidence="3" id="KW-1185">Reference proteome</keyword>
<name>A0A5C6EJ13_9BACT</name>